<evidence type="ECO:0000256" key="8">
    <source>
        <dbReference type="PROSITE-ProRule" id="PRU00221"/>
    </source>
</evidence>
<dbReference type="Pfam" id="PF00400">
    <property type="entry name" value="WD40"/>
    <property type="match status" value="1"/>
</dbReference>
<dbReference type="SUPFAM" id="SSF50978">
    <property type="entry name" value="WD40 repeat-like"/>
    <property type="match status" value="1"/>
</dbReference>
<reference evidence="10" key="1">
    <citation type="journal article" date="2016" name="Nat. Commun.">
        <title>Genome analysis of three Pneumocystis species reveals adaptation mechanisms to life exclusively in mammalian hosts.</title>
        <authorList>
            <person name="Ma L."/>
            <person name="Chen Z."/>
            <person name="Huang D.W."/>
            <person name="Kutty G."/>
            <person name="Ishihara M."/>
            <person name="Wang H."/>
            <person name="Abouelleil A."/>
            <person name="Bishop L."/>
            <person name="Davey E."/>
            <person name="Deng R."/>
            <person name="Deng X."/>
            <person name="Fan L."/>
            <person name="Fantoni G."/>
            <person name="Fitzgerald M."/>
            <person name="Gogineni E."/>
            <person name="Goldberg J.M."/>
            <person name="Handley G."/>
            <person name="Hu X."/>
            <person name="Huber C."/>
            <person name="Jiao X."/>
            <person name="Jones K."/>
            <person name="Levin J.Z."/>
            <person name="Liu Y."/>
            <person name="Macdonald P."/>
            <person name="Melnikov A."/>
            <person name="Raley C."/>
            <person name="Sassi M."/>
            <person name="Sherman B.T."/>
            <person name="Song X."/>
            <person name="Sykes S."/>
            <person name="Tran B."/>
            <person name="Walsh L."/>
            <person name="Xia Y."/>
            <person name="Yang J."/>
            <person name="Young S."/>
            <person name="Zeng Q."/>
            <person name="Zheng X."/>
            <person name="Stephens R."/>
            <person name="Nusbaum C."/>
            <person name="Birren B.W."/>
            <person name="Azadi P."/>
            <person name="Lempicki R.A."/>
            <person name="Cuomo C.A."/>
            <person name="Kovacs J.A."/>
        </authorList>
    </citation>
    <scope>NUCLEOTIDE SEQUENCE [LARGE SCALE GENOMIC DNA]</scope>
    <source>
        <strain evidence="10">RU7</strain>
    </source>
</reference>
<dbReference type="OrthoDB" id="1930760at2759"/>
<evidence type="ECO:0000256" key="3">
    <source>
        <dbReference type="ARBA" id="ARBA00022737"/>
    </source>
</evidence>
<feature type="repeat" description="WD" evidence="8">
    <location>
        <begin position="154"/>
        <end position="188"/>
    </location>
</feature>
<organism evidence="9 10">
    <name type="scientific">Pneumocystis jirovecii (strain RU7)</name>
    <name type="common">Human pneumocystis pneumonia agent</name>
    <dbReference type="NCBI Taxonomy" id="1408657"/>
    <lineage>
        <taxon>Eukaryota</taxon>
        <taxon>Fungi</taxon>
        <taxon>Dikarya</taxon>
        <taxon>Ascomycota</taxon>
        <taxon>Taphrinomycotina</taxon>
        <taxon>Pneumocystomycetes</taxon>
        <taxon>Pneumocystaceae</taxon>
        <taxon>Pneumocystis</taxon>
    </lineage>
</organism>
<dbReference type="InterPro" id="IPR015943">
    <property type="entry name" value="WD40/YVTN_repeat-like_dom_sf"/>
</dbReference>
<protein>
    <recommendedName>
        <fullName evidence="6">methylated diphthine methylhydrolase</fullName>
        <ecNumber evidence="6">3.1.1.97</ecNumber>
    </recommendedName>
</protein>
<dbReference type="PANTHER" id="PTHR46042:SF1">
    <property type="entry name" value="DIPHTHINE METHYLTRANSFERASE"/>
    <property type="match status" value="1"/>
</dbReference>
<evidence type="ECO:0000256" key="1">
    <source>
        <dbReference type="ARBA" id="ARBA00005156"/>
    </source>
</evidence>
<evidence type="ECO:0000256" key="2">
    <source>
        <dbReference type="ARBA" id="ARBA00022574"/>
    </source>
</evidence>
<evidence type="ECO:0000313" key="9">
    <source>
        <dbReference type="EMBL" id="KTW26279.1"/>
    </source>
</evidence>
<dbReference type="GO" id="GO:0005737">
    <property type="term" value="C:cytoplasm"/>
    <property type="evidence" value="ECO:0007669"/>
    <property type="project" value="TreeGrafter"/>
</dbReference>
<dbReference type="Gene3D" id="2.130.10.10">
    <property type="entry name" value="YVTN repeat-like/Quinoprotein amine dehydrogenase"/>
    <property type="match status" value="1"/>
</dbReference>
<comment type="similarity">
    <text evidence="5">Belongs to the DPH7 family.</text>
</comment>
<dbReference type="PROSITE" id="PS50082">
    <property type="entry name" value="WD_REPEATS_2"/>
    <property type="match status" value="1"/>
</dbReference>
<sequence length="316" mass="36484">MITPSKSKYIEYSPYPIDVVLFSPVYRDFFVAGSYFLEINNKRVGHLFLYKIDDTEKTINLVQNLECEAILDMKWIPRSQKKLIVTTSIGTLSIYELSGSYPVLNRIWVSEIFDPNTLILSISLSSIDNHGLVSTSTGELCIFDLNLFKTTQKWKAHNLECWTACYNIDSTIIFSGSDDCTFKIWDTRETAMPLFINTKSHAGGVISFIPFDKKLITGSFDDYIKLFDLREPNKDVWKENIGSAWRLIKQPKNQSTILGCLMYDGANLFDLDISGNDKIKVRKEFKEHESIVYAGDWYNEQEIITCSFYDKKICFW</sequence>
<dbReference type="EMBL" id="LFWA01000018">
    <property type="protein sequence ID" value="KTW26279.1"/>
    <property type="molecule type" value="Genomic_DNA"/>
</dbReference>
<accession>A0A0W4ZD81</accession>
<evidence type="ECO:0000256" key="6">
    <source>
        <dbReference type="ARBA" id="ARBA00039131"/>
    </source>
</evidence>
<dbReference type="GO" id="GO:0061685">
    <property type="term" value="F:diphthine methylesterase activity"/>
    <property type="evidence" value="ECO:0007669"/>
    <property type="project" value="UniProtKB-EC"/>
</dbReference>
<keyword evidence="3" id="KW-0677">Repeat</keyword>
<comment type="caution">
    <text evidence="9">The sequence shown here is derived from an EMBL/GenBank/DDBJ whole genome shotgun (WGS) entry which is preliminary data.</text>
</comment>
<name>A0A0W4ZD81_PNEJ7</name>
<dbReference type="InterPro" id="IPR052415">
    <property type="entry name" value="Diphthine_MTase"/>
</dbReference>
<comment type="catalytic activity">
    <reaction evidence="7">
        <text>diphthine methyl ester-[translation elongation factor 2] + H2O = diphthine-[translation elongation factor 2] + methanol + H(+)</text>
        <dbReference type="Rhea" id="RHEA:42656"/>
        <dbReference type="Rhea" id="RHEA-COMP:10172"/>
        <dbReference type="Rhea" id="RHEA-COMP:10173"/>
        <dbReference type="ChEBI" id="CHEBI:15377"/>
        <dbReference type="ChEBI" id="CHEBI:15378"/>
        <dbReference type="ChEBI" id="CHEBI:17790"/>
        <dbReference type="ChEBI" id="CHEBI:79005"/>
        <dbReference type="ChEBI" id="CHEBI:82696"/>
        <dbReference type="EC" id="3.1.1.97"/>
    </reaction>
</comment>
<evidence type="ECO:0000256" key="7">
    <source>
        <dbReference type="ARBA" id="ARBA00047551"/>
    </source>
</evidence>
<gene>
    <name evidence="9" type="ORF">T551_03578</name>
</gene>
<keyword evidence="2 8" id="KW-0853">WD repeat</keyword>
<dbReference type="STRING" id="1408657.A0A0W4ZD81"/>
<evidence type="ECO:0000313" key="10">
    <source>
        <dbReference type="Proteomes" id="UP000053447"/>
    </source>
</evidence>
<dbReference type="SMART" id="SM00320">
    <property type="entry name" value="WD40"/>
    <property type="match status" value="4"/>
</dbReference>
<dbReference type="GO" id="GO:0017183">
    <property type="term" value="P:protein histidyl modification to diphthamide"/>
    <property type="evidence" value="ECO:0007669"/>
    <property type="project" value="TreeGrafter"/>
</dbReference>
<dbReference type="InterPro" id="IPR036322">
    <property type="entry name" value="WD40_repeat_dom_sf"/>
</dbReference>
<dbReference type="RefSeq" id="XP_018227982.1">
    <property type="nucleotide sequence ID" value="XM_018375841.1"/>
</dbReference>
<dbReference type="VEuPathDB" id="FungiDB:T551_03578"/>
<comment type="pathway">
    <text evidence="1">Protein modification; peptidyl-diphthamide biosynthesis.</text>
</comment>
<dbReference type="Proteomes" id="UP000053447">
    <property type="component" value="Unassembled WGS sequence"/>
</dbReference>
<keyword evidence="10" id="KW-1185">Reference proteome</keyword>
<proteinExistence type="inferred from homology"/>
<evidence type="ECO:0000256" key="5">
    <source>
        <dbReference type="ARBA" id="ARBA00038092"/>
    </source>
</evidence>
<evidence type="ECO:0000256" key="4">
    <source>
        <dbReference type="ARBA" id="ARBA00022801"/>
    </source>
</evidence>
<dbReference type="PANTHER" id="PTHR46042">
    <property type="entry name" value="DIPHTHINE METHYLTRANSFERASE"/>
    <property type="match status" value="1"/>
</dbReference>
<dbReference type="InterPro" id="IPR001680">
    <property type="entry name" value="WD40_rpt"/>
</dbReference>
<keyword evidence="4" id="KW-0378">Hydrolase</keyword>
<dbReference type="AlphaFoldDB" id="A0A0W4ZD81"/>
<dbReference type="EC" id="3.1.1.97" evidence="6"/>
<dbReference type="eggNOG" id="KOG0280">
    <property type="taxonomic scope" value="Eukaryota"/>
</dbReference>
<dbReference type="GeneID" id="28942096"/>